<dbReference type="Proteomes" id="UP000093276">
    <property type="component" value="Chromosome"/>
</dbReference>
<keyword evidence="5" id="KW-1185">Reference proteome</keyword>
<dbReference type="RefSeq" id="WP_066033928.1">
    <property type="nucleotide sequence ID" value="NZ_CP016907.1"/>
</dbReference>
<feature type="compositionally biased region" description="Polar residues" evidence="1">
    <location>
        <begin position="62"/>
        <end position="83"/>
    </location>
</feature>
<feature type="region of interest" description="Disordered" evidence="1">
    <location>
        <begin position="49"/>
        <end position="115"/>
    </location>
</feature>
<evidence type="ECO:0000313" key="4">
    <source>
        <dbReference type="Proteomes" id="UP000093276"/>
    </source>
</evidence>
<dbReference type="EMBL" id="CP016907">
    <property type="protein sequence ID" value="AOC95881.1"/>
    <property type="molecule type" value="Genomic_DNA"/>
</dbReference>
<dbReference type="GeneID" id="32308659"/>
<name>A0AAC9D0T8_9FLAO</name>
<evidence type="ECO:0008006" key="6">
    <source>
        <dbReference type="Google" id="ProtNLM"/>
    </source>
</evidence>
<evidence type="ECO:0000313" key="5">
    <source>
        <dbReference type="Proteomes" id="UP000199307"/>
    </source>
</evidence>
<dbReference type="Proteomes" id="UP000199307">
    <property type="component" value="Unassembled WGS sequence"/>
</dbReference>
<evidence type="ECO:0000256" key="1">
    <source>
        <dbReference type="SAM" id="MobiDB-lite"/>
    </source>
</evidence>
<protein>
    <recommendedName>
        <fullName evidence="6">Lipoprotein</fullName>
    </recommendedName>
</protein>
<gene>
    <name evidence="2" type="ORF">BB050_02786</name>
    <name evidence="3" type="ORF">SAMN02927916_2807</name>
</gene>
<dbReference type="EMBL" id="FMVC01000004">
    <property type="protein sequence ID" value="SCY65693.1"/>
    <property type="molecule type" value="Genomic_DNA"/>
</dbReference>
<reference evidence="3 5" key="2">
    <citation type="submission" date="2016-10" db="EMBL/GenBank/DDBJ databases">
        <authorList>
            <person name="Varghese N."/>
            <person name="Submissions S."/>
        </authorList>
    </citation>
    <scope>NUCLEOTIDE SEQUENCE [LARGE SCALE GENOMIC DNA]</scope>
    <source>
        <strain evidence="3 5">CGMCC 1.6859</strain>
    </source>
</reference>
<dbReference type="KEGG" id="fjg:BB050_02786"/>
<proteinExistence type="predicted"/>
<dbReference type="PROSITE" id="PS51257">
    <property type="entry name" value="PROKAR_LIPOPROTEIN"/>
    <property type="match status" value="1"/>
</dbReference>
<organism evidence="2 4">
    <name type="scientific">Flavobacterium anhuiense</name>
    <dbReference type="NCBI Taxonomy" id="459526"/>
    <lineage>
        <taxon>Bacteria</taxon>
        <taxon>Pseudomonadati</taxon>
        <taxon>Bacteroidota</taxon>
        <taxon>Flavobacteriia</taxon>
        <taxon>Flavobacteriales</taxon>
        <taxon>Flavobacteriaceae</taxon>
        <taxon>Flavobacterium</taxon>
    </lineage>
</organism>
<dbReference type="AlphaFoldDB" id="A0AAC9D0T8"/>
<evidence type="ECO:0000313" key="3">
    <source>
        <dbReference type="EMBL" id="SCY65693.1"/>
    </source>
</evidence>
<reference evidence="2 4" key="1">
    <citation type="submission" date="2016-08" db="EMBL/GenBank/DDBJ databases">
        <title>Complete genome sequence of Flavobacterium johnsoniae strain GSE09, a volatile-producing biocontrol agent isolated from cucumber (Cucumis sativus).</title>
        <authorList>
            <person name="Jeong J.-J."/>
            <person name="Oh J.Y."/>
            <person name="Jim Y.J."/>
            <person name="Sang M.K."/>
            <person name="Kim K.D."/>
        </authorList>
    </citation>
    <scope>NUCLEOTIDE SEQUENCE [LARGE SCALE GENOMIC DNA]</scope>
    <source>
        <strain evidence="2 4">GSE09</strain>
    </source>
</reference>
<evidence type="ECO:0000313" key="2">
    <source>
        <dbReference type="EMBL" id="AOC95881.1"/>
    </source>
</evidence>
<sequence>MKTLKILILIILTGMIGSCKNNNDGYSDEIETNQNPLDTGAAAKDTARSINDNAVNVEDPQSMGSGNSGSAEHSNAGTGTGPSASAEDGATYTSESGVQKDSVRLKKDSIKKKKK</sequence>
<accession>A0AAC9D0T8</accession>